<organism evidence="1 2">
    <name type="scientific">Loigolactobacillus backii</name>
    <dbReference type="NCBI Taxonomy" id="375175"/>
    <lineage>
        <taxon>Bacteria</taxon>
        <taxon>Bacillati</taxon>
        <taxon>Bacillota</taxon>
        <taxon>Bacilli</taxon>
        <taxon>Lactobacillales</taxon>
        <taxon>Lactobacillaceae</taxon>
        <taxon>Loigolactobacillus</taxon>
    </lineage>
</organism>
<dbReference type="OrthoDB" id="2299820at2"/>
<proteinExistence type="predicted"/>
<name>A0A192H5Q8_9LACO</name>
<keyword evidence="1" id="KW-0614">Plasmid</keyword>
<geneLocation type="plasmid" evidence="2">
    <name>pl11989-4</name>
</geneLocation>
<accession>A0A192H5Q8</accession>
<evidence type="ECO:0000313" key="1">
    <source>
        <dbReference type="EMBL" id="ANK63700.1"/>
    </source>
</evidence>
<dbReference type="KEGG" id="lbt:AYR52_12155"/>
<reference evidence="1 2" key="1">
    <citation type="submission" date="2016-03" db="EMBL/GenBank/DDBJ databases">
        <title>Pediococcus and Lactobacillus from brewery environment - whole genome sequencing and assembly.</title>
        <authorList>
            <person name="Behr J."/>
            <person name="Geissler A.J."/>
            <person name="Vogel R.F."/>
        </authorList>
    </citation>
    <scope>NUCLEOTIDE SEQUENCE [LARGE SCALE GENOMIC DNA]</scope>
    <source>
        <strain evidence="1 2">TMW 1.1989</strain>
        <plasmid evidence="2">pl11989-4</plasmid>
    </source>
</reference>
<keyword evidence="2" id="KW-1185">Reference proteome</keyword>
<dbReference type="Proteomes" id="UP000078582">
    <property type="component" value="Plasmid pL11989-4"/>
</dbReference>
<protein>
    <submittedName>
        <fullName evidence="1">Uncharacterized protein</fullName>
    </submittedName>
</protein>
<dbReference type="AlphaFoldDB" id="A0A192H5Q8"/>
<sequence length="66" mass="7243">MNIPRVTQLTVGDLKQLLNQYDDSTTVYVSNDTAKEVSAYEAVSVESDVLDDKPLIIISGGIVDER</sequence>
<dbReference type="GeneID" id="42983145"/>
<evidence type="ECO:0000313" key="2">
    <source>
        <dbReference type="Proteomes" id="UP000078582"/>
    </source>
</evidence>
<dbReference type="RefSeq" id="WP_035168888.1">
    <property type="nucleotide sequence ID" value="NZ_CP014626.1"/>
</dbReference>
<dbReference type="EMBL" id="CP014877">
    <property type="protein sequence ID" value="ANK63700.1"/>
    <property type="molecule type" value="Genomic_DNA"/>
</dbReference>
<gene>
    <name evidence="1" type="ORF">AYR53_12850</name>
</gene>